<gene>
    <name evidence="3" type="ORF">MQC88_05480</name>
</gene>
<proteinExistence type="predicted"/>
<evidence type="ECO:0008006" key="5">
    <source>
        <dbReference type="Google" id="ProtNLM"/>
    </source>
</evidence>
<feature type="signal peptide" evidence="2">
    <location>
        <begin position="1"/>
        <end position="23"/>
    </location>
</feature>
<sequence>MAMRNFALSSWACMSLVAAGCTAPDSQAPSARPAQQAATATEEQGAAAAQAPQVATTADAPAGPPAPAPVQAAPTRDLDKLRKLKVRTGGPLPPRVLSSPQDRGQGCRTDADCSNVGAGAGSAGTSPACGADDDRPCRCVDGTCIALSPALDPPVDPAPQPPEQR</sequence>
<evidence type="ECO:0000256" key="1">
    <source>
        <dbReference type="SAM" id="MobiDB-lite"/>
    </source>
</evidence>
<keyword evidence="2" id="KW-0732">Signal</keyword>
<evidence type="ECO:0000313" key="4">
    <source>
        <dbReference type="Proteomes" id="UP001165423"/>
    </source>
</evidence>
<keyword evidence="4" id="KW-1185">Reference proteome</keyword>
<comment type="caution">
    <text evidence="3">The sequence shown here is derived from an EMBL/GenBank/DDBJ whole genome shotgun (WGS) entry which is preliminary data.</text>
</comment>
<feature type="compositionally biased region" description="Low complexity" evidence="1">
    <location>
        <begin position="23"/>
        <end position="61"/>
    </location>
</feature>
<dbReference type="Proteomes" id="UP001165423">
    <property type="component" value="Unassembled WGS sequence"/>
</dbReference>
<evidence type="ECO:0000256" key="2">
    <source>
        <dbReference type="SAM" id="SignalP"/>
    </source>
</evidence>
<name>A0ABT0A386_9GAMM</name>
<evidence type="ECO:0000313" key="3">
    <source>
        <dbReference type="EMBL" id="MCJ0825411.1"/>
    </source>
</evidence>
<protein>
    <recommendedName>
        <fullName evidence="5">Secreted protein</fullName>
    </recommendedName>
</protein>
<dbReference type="EMBL" id="JALGCL010000001">
    <property type="protein sequence ID" value="MCJ0825411.1"/>
    <property type="molecule type" value="Genomic_DNA"/>
</dbReference>
<feature type="chain" id="PRO_5046387873" description="Secreted protein" evidence="2">
    <location>
        <begin position="24"/>
        <end position="165"/>
    </location>
</feature>
<organism evidence="3 4">
    <name type="scientific">Cognatiluteimonas sedimenti</name>
    <dbReference type="NCBI Taxonomy" id="2927791"/>
    <lineage>
        <taxon>Bacteria</taxon>
        <taxon>Pseudomonadati</taxon>
        <taxon>Pseudomonadota</taxon>
        <taxon>Gammaproteobacteria</taxon>
        <taxon>Lysobacterales</taxon>
        <taxon>Lysobacteraceae</taxon>
        <taxon>Cognatiluteimonas</taxon>
    </lineage>
</organism>
<dbReference type="RefSeq" id="WP_243319743.1">
    <property type="nucleotide sequence ID" value="NZ_JALGCL010000001.1"/>
</dbReference>
<feature type="region of interest" description="Disordered" evidence="1">
    <location>
        <begin position="22"/>
        <end position="109"/>
    </location>
</feature>
<dbReference type="PROSITE" id="PS51257">
    <property type="entry name" value="PROKAR_LIPOPROTEIN"/>
    <property type="match status" value="1"/>
</dbReference>
<reference evidence="3 4" key="1">
    <citation type="submission" date="2022-03" db="EMBL/GenBank/DDBJ databases">
        <title>Luteimonas soily sp. nov., a novel bacterium isolated from the soil.</title>
        <authorList>
            <person name="Zhang X."/>
        </authorList>
    </citation>
    <scope>NUCLEOTIDE SEQUENCE [LARGE SCALE GENOMIC DNA]</scope>
    <source>
        <strain evidence="3 4">50</strain>
    </source>
</reference>
<accession>A0ABT0A386</accession>